<evidence type="ECO:0000313" key="2">
    <source>
        <dbReference type="EMBL" id="PSR97011.1"/>
    </source>
</evidence>
<feature type="compositionally biased region" description="Basic and acidic residues" evidence="1">
    <location>
        <begin position="634"/>
        <end position="644"/>
    </location>
</feature>
<name>A0A2T3AFU3_9PEZI</name>
<feature type="compositionally biased region" description="Low complexity" evidence="1">
    <location>
        <begin position="617"/>
        <end position="632"/>
    </location>
</feature>
<organism evidence="2 3">
    <name type="scientific">Coniella lustricola</name>
    <dbReference type="NCBI Taxonomy" id="2025994"/>
    <lineage>
        <taxon>Eukaryota</taxon>
        <taxon>Fungi</taxon>
        <taxon>Dikarya</taxon>
        <taxon>Ascomycota</taxon>
        <taxon>Pezizomycotina</taxon>
        <taxon>Sordariomycetes</taxon>
        <taxon>Sordariomycetidae</taxon>
        <taxon>Diaporthales</taxon>
        <taxon>Schizoparmaceae</taxon>
        <taxon>Coniella</taxon>
    </lineage>
</organism>
<feature type="compositionally biased region" description="Basic residues" evidence="1">
    <location>
        <begin position="1369"/>
        <end position="1379"/>
    </location>
</feature>
<dbReference type="GO" id="GO:0046982">
    <property type="term" value="F:protein heterodimerization activity"/>
    <property type="evidence" value="ECO:0007669"/>
    <property type="project" value="InterPro"/>
</dbReference>
<feature type="compositionally biased region" description="Low complexity" evidence="1">
    <location>
        <begin position="597"/>
        <end position="610"/>
    </location>
</feature>
<feature type="compositionally biased region" description="Polar residues" evidence="1">
    <location>
        <begin position="19"/>
        <end position="38"/>
    </location>
</feature>
<feature type="compositionally biased region" description="Low complexity" evidence="1">
    <location>
        <begin position="1245"/>
        <end position="1269"/>
    </location>
</feature>
<reference evidence="2 3" key="1">
    <citation type="journal article" date="2018" name="Mycol. Prog.">
        <title>Coniella lustricola, a new species from submerged detritus.</title>
        <authorList>
            <person name="Raudabaugh D.B."/>
            <person name="Iturriaga T."/>
            <person name="Carver A."/>
            <person name="Mondo S."/>
            <person name="Pangilinan J."/>
            <person name="Lipzen A."/>
            <person name="He G."/>
            <person name="Amirebrahimi M."/>
            <person name="Grigoriev I.V."/>
            <person name="Miller A.N."/>
        </authorList>
    </citation>
    <scope>NUCLEOTIDE SEQUENCE [LARGE SCALE GENOMIC DNA]</scope>
    <source>
        <strain evidence="2 3">B22-T-1</strain>
    </source>
</reference>
<feature type="compositionally biased region" description="Basic and acidic residues" evidence="1">
    <location>
        <begin position="682"/>
        <end position="697"/>
    </location>
</feature>
<feature type="region of interest" description="Disordered" evidence="1">
    <location>
        <begin position="324"/>
        <end position="356"/>
    </location>
</feature>
<feature type="compositionally biased region" description="Polar residues" evidence="1">
    <location>
        <begin position="496"/>
        <end position="505"/>
    </location>
</feature>
<feature type="compositionally biased region" description="Polar residues" evidence="1">
    <location>
        <begin position="855"/>
        <end position="864"/>
    </location>
</feature>
<feature type="compositionally biased region" description="Polar residues" evidence="1">
    <location>
        <begin position="766"/>
        <end position="776"/>
    </location>
</feature>
<dbReference type="Gene3D" id="1.10.20.10">
    <property type="entry name" value="Histone, subunit A"/>
    <property type="match status" value="1"/>
</dbReference>
<feature type="compositionally biased region" description="Polar residues" evidence="1">
    <location>
        <begin position="1018"/>
        <end position="1037"/>
    </location>
</feature>
<proteinExistence type="predicted"/>
<keyword evidence="3" id="KW-1185">Reference proteome</keyword>
<evidence type="ECO:0000256" key="1">
    <source>
        <dbReference type="SAM" id="MobiDB-lite"/>
    </source>
</evidence>
<protein>
    <submittedName>
        <fullName evidence="2">Uncharacterized protein</fullName>
    </submittedName>
</protein>
<feature type="region of interest" description="Disordered" evidence="1">
    <location>
        <begin position="1017"/>
        <end position="1037"/>
    </location>
</feature>
<sequence length="1379" mass="149712">MSQFSPDTSPIFSRPGVTRSRTQSMSSDKPSTVAQSVMSPPISVSPEAAFIAAPSASQIVTNDHDSHADAWYDQHGVQSSGESVEVSDAALHQLNNFLDHLLFNFLALAGSTSLANLRPAVSDVLKPKLAKEAINNADEELREYLGGDDDDEFLDSPVTTSQRDWDLELAWKRARLRCMVYSSLGDMEEEDEDRHMEEGLLSDENDETSGSSVTPAVAIFLTSILEYLGEQALVSAGQAAWNRLRIKHDKEIKQNNKNSSDFVDRVAVDEVDMERVALDRTLGRLWRAWKKRVRSGHASVDLSYRPASREKMYHQRLGSLSAADGAIYPPVRESADEVEEESRQDQESTPARTNEEQLAAAIPLPMGERDVDEIECPGLAYYSDDATEEDDEPKELTASTRPKSMMIYSFSGDEQAAPVKASEPPITQIASRRRASSLPPQLASAKDKRSKVTGLADPDQASSALEQDVVDENTAVTAMKATEAAPVEIGDEPSAQPASETQTEQRVNDLIEGLAIVAPDAAEKLAEDDNKDAEEDDGDSVYEDIEEAQILTSSRISIGGSISGRSDSPASSDRGSRPPLSIHLPVRTGSLRLVDVSSPRTPSSRSQRNSLLQAEGSNSNYSRSVSRNSSINPEEPRETDENRSARLAGPVSINKARGSVAPSISEAEELGEPSPMSATLFPRRDPAAEPNPWEHHHQQQQQQQPNQTMFGSVKRQAPVTPQRAVSSEFDQRQPTQNQPAQTPPADSVTYMGDDIGPLPTRFPRQTPRSYSTNASPLVSPMTPAVPEKSSSRYQHSPPQGPGSPSGSIGVLSVQRPAGQKDRDGLWPSPEQKHSRTHHTPASSISSHKLRAARGSQDSTATQGLRNFEELIQSNETIQYTLTPDNMREIEGSPRSIQSITQTKNRRGEDGSQTNTSDHPALPSPKSLEVRRSNSVTRATGLRSHPVELPAGDVLDKAHPPISMATRTRGTAPQARDARLARESVLEFADFIRATGPTGADGGPVPPKTTLRRNPSLMRDQTSIEQSRPSMSGSIGSKNRLQARDATVNGGNDNSDLIDFIRQGPPSAGNHRIPRTVAPFRTTMDSDQMSAAVGGGRARNVSLPDAPDMRGSQASTNITEMSAPSVQSSVNSQSALLGTTPVVTQNGNPFDEPDMMPVRKQRRVRDPYAIDLSDEDEDDDDDFDYEPQPSRKPPAKEESLIDFLNSAPPPPPSDPVPFNLSHTKSMPVQPTRAPKKKASTPSLIARFRQNSSISASSRSQTNSRSVSSRSGPPANKGYVPIQVNIPTGGDLYPSFGSTTAPAVPSIPAQHLQRPNGRVPMKKFEPREAASTPSRGTSDLADFLRSEPPPPMSGPPAWAVDQNEGNSSKLFGRRKKRIGFT</sequence>
<feature type="compositionally biased region" description="Acidic residues" evidence="1">
    <location>
        <begin position="529"/>
        <end position="547"/>
    </location>
</feature>
<feature type="compositionally biased region" description="Acidic residues" evidence="1">
    <location>
        <begin position="1171"/>
        <end position="1184"/>
    </location>
</feature>
<feature type="region of interest" description="Disordered" evidence="1">
    <location>
        <begin position="1139"/>
        <end position="1379"/>
    </location>
</feature>
<feature type="compositionally biased region" description="Polar residues" evidence="1">
    <location>
        <begin position="1"/>
        <end position="11"/>
    </location>
</feature>
<feature type="compositionally biased region" description="Polar residues" evidence="1">
    <location>
        <begin position="871"/>
        <end position="883"/>
    </location>
</feature>
<feature type="region of interest" description="Disordered" evidence="1">
    <location>
        <begin position="187"/>
        <end position="209"/>
    </location>
</feature>
<feature type="region of interest" description="Disordered" evidence="1">
    <location>
        <begin position="1"/>
        <end position="38"/>
    </location>
</feature>
<dbReference type="STRING" id="2025994.A0A2T3AFU3"/>
<dbReference type="InParanoid" id="A0A2T3AFU3"/>
<dbReference type="EMBL" id="KZ678395">
    <property type="protein sequence ID" value="PSR97011.1"/>
    <property type="molecule type" value="Genomic_DNA"/>
</dbReference>
<feature type="compositionally biased region" description="Low complexity" evidence="1">
    <location>
        <begin position="553"/>
        <end position="566"/>
    </location>
</feature>
<feature type="compositionally biased region" description="Low complexity" evidence="1">
    <location>
        <begin position="733"/>
        <end position="745"/>
    </location>
</feature>
<accession>A0A2T3AFU3</accession>
<feature type="region of interest" description="Disordered" evidence="1">
    <location>
        <begin position="1094"/>
        <end position="1113"/>
    </location>
</feature>
<dbReference type="Proteomes" id="UP000241462">
    <property type="component" value="Unassembled WGS sequence"/>
</dbReference>
<feature type="region of interest" description="Disordered" evidence="1">
    <location>
        <begin position="382"/>
        <end position="958"/>
    </location>
</feature>
<dbReference type="OrthoDB" id="5382203at2759"/>
<evidence type="ECO:0000313" key="3">
    <source>
        <dbReference type="Proteomes" id="UP000241462"/>
    </source>
</evidence>
<dbReference type="InterPro" id="IPR009072">
    <property type="entry name" value="Histone-fold"/>
</dbReference>
<gene>
    <name evidence="2" type="ORF">BD289DRAFT_480352</name>
</gene>